<dbReference type="Proteomes" id="UP001303046">
    <property type="component" value="Unassembled WGS sequence"/>
</dbReference>
<gene>
    <name evidence="1" type="primary">Necator_chrX.g22406</name>
    <name evidence="1" type="ORF">RB195_022244</name>
</gene>
<organism evidence="1 2">
    <name type="scientific">Necator americanus</name>
    <name type="common">Human hookworm</name>
    <dbReference type="NCBI Taxonomy" id="51031"/>
    <lineage>
        <taxon>Eukaryota</taxon>
        <taxon>Metazoa</taxon>
        <taxon>Ecdysozoa</taxon>
        <taxon>Nematoda</taxon>
        <taxon>Chromadorea</taxon>
        <taxon>Rhabditida</taxon>
        <taxon>Rhabditina</taxon>
        <taxon>Rhabditomorpha</taxon>
        <taxon>Strongyloidea</taxon>
        <taxon>Ancylostomatidae</taxon>
        <taxon>Bunostominae</taxon>
        <taxon>Necator</taxon>
    </lineage>
</organism>
<accession>A0ABR1EF74</accession>
<evidence type="ECO:0000313" key="2">
    <source>
        <dbReference type="Proteomes" id="UP001303046"/>
    </source>
</evidence>
<sequence>MNLCILCHGPPLLEESQPVNWDELSDVLGLTIRSLYPSRWSGQKSAISSKKEAFDSGGKPGTVVLGKTGLQESSRLPKRKRIRMTICTYNAHVLASEAVIEDDLMMQAGKIKCDVIGLTMRDDATQ</sequence>
<reference evidence="1 2" key="1">
    <citation type="submission" date="2023-08" db="EMBL/GenBank/DDBJ databases">
        <title>A Necator americanus chromosomal reference genome.</title>
        <authorList>
            <person name="Ilik V."/>
            <person name="Petrzelkova K.J."/>
            <person name="Pardy F."/>
            <person name="Fuh T."/>
            <person name="Niatou-Singa F.S."/>
            <person name="Gouil Q."/>
            <person name="Baker L."/>
            <person name="Ritchie M.E."/>
            <person name="Jex A.R."/>
            <person name="Gazzola D."/>
            <person name="Li H."/>
            <person name="Toshio Fujiwara R."/>
            <person name="Zhan B."/>
            <person name="Aroian R.V."/>
            <person name="Pafco B."/>
            <person name="Schwarz E.M."/>
        </authorList>
    </citation>
    <scope>NUCLEOTIDE SEQUENCE [LARGE SCALE GENOMIC DNA]</scope>
    <source>
        <strain evidence="1 2">Aroian</strain>
        <tissue evidence="1">Whole animal</tissue>
    </source>
</reference>
<protein>
    <submittedName>
        <fullName evidence="1">Uncharacterized protein</fullName>
    </submittedName>
</protein>
<proteinExistence type="predicted"/>
<comment type="caution">
    <text evidence="1">The sequence shown here is derived from an EMBL/GenBank/DDBJ whole genome shotgun (WGS) entry which is preliminary data.</text>
</comment>
<keyword evidence="2" id="KW-1185">Reference proteome</keyword>
<name>A0ABR1EF74_NECAM</name>
<dbReference type="EMBL" id="JAVFWL010000006">
    <property type="protein sequence ID" value="KAK6761103.1"/>
    <property type="molecule type" value="Genomic_DNA"/>
</dbReference>
<evidence type="ECO:0000313" key="1">
    <source>
        <dbReference type="EMBL" id="KAK6761103.1"/>
    </source>
</evidence>